<dbReference type="VEuPathDB" id="CryptoDB:Vbra_16676"/>
<dbReference type="InParanoid" id="A0A0G4G1H1"/>
<protein>
    <submittedName>
        <fullName evidence="2">Uncharacterized protein</fullName>
    </submittedName>
</protein>
<dbReference type="AlphaFoldDB" id="A0A0G4G1H1"/>
<name>A0A0G4G1H1_VITBC</name>
<evidence type="ECO:0000313" key="3">
    <source>
        <dbReference type="Proteomes" id="UP000041254"/>
    </source>
</evidence>
<accession>A0A0G4G1H1</accession>
<feature type="region of interest" description="Disordered" evidence="1">
    <location>
        <begin position="57"/>
        <end position="79"/>
    </location>
</feature>
<reference evidence="2 3" key="1">
    <citation type="submission" date="2014-11" db="EMBL/GenBank/DDBJ databases">
        <authorList>
            <person name="Zhu J."/>
            <person name="Qi W."/>
            <person name="Song R."/>
        </authorList>
    </citation>
    <scope>NUCLEOTIDE SEQUENCE [LARGE SCALE GENOMIC DNA]</scope>
</reference>
<dbReference type="Proteomes" id="UP000041254">
    <property type="component" value="Unassembled WGS sequence"/>
</dbReference>
<organism evidence="2 3">
    <name type="scientific">Vitrella brassicaformis (strain CCMP3155)</name>
    <dbReference type="NCBI Taxonomy" id="1169540"/>
    <lineage>
        <taxon>Eukaryota</taxon>
        <taxon>Sar</taxon>
        <taxon>Alveolata</taxon>
        <taxon>Colpodellida</taxon>
        <taxon>Vitrellaceae</taxon>
        <taxon>Vitrella</taxon>
    </lineage>
</organism>
<dbReference type="EMBL" id="CDMY01000542">
    <property type="protein sequence ID" value="CEM21711.1"/>
    <property type="molecule type" value="Genomic_DNA"/>
</dbReference>
<evidence type="ECO:0000313" key="2">
    <source>
        <dbReference type="EMBL" id="CEM21711.1"/>
    </source>
</evidence>
<gene>
    <name evidence="2" type="ORF">Vbra_16676</name>
</gene>
<dbReference type="PhylomeDB" id="A0A0G4G1H1"/>
<keyword evidence="3" id="KW-1185">Reference proteome</keyword>
<evidence type="ECO:0000256" key="1">
    <source>
        <dbReference type="SAM" id="MobiDB-lite"/>
    </source>
</evidence>
<proteinExistence type="predicted"/>
<sequence length="180" mass="20236">MTVGEGMYVVYLEYTDVPPGQHPEDRPRFVAKFLKRPSFPDFAHEGFKTVRRAANKWKGERATSAKETAPIRHPPIPPASWMAPGLKEPAEEWSGWPPAVLPFHNTHINVQTDSRGVEGRTVVIMPLMEGTWDGLQLGEISVAELKGHFATALRGLHFYQERDVSIFDVKVDNMGIFKGQ</sequence>